<reference evidence="2" key="1">
    <citation type="submission" date="2022-11" db="EMBL/GenBank/DDBJ databases">
        <authorList>
            <person name="Petersen C."/>
        </authorList>
    </citation>
    <scope>NUCLEOTIDE SEQUENCE</scope>
    <source>
        <strain evidence="2">IBT 21917</strain>
    </source>
</reference>
<comment type="caution">
    <text evidence="2">The sequence shown here is derived from an EMBL/GenBank/DDBJ whole genome shotgun (WGS) entry which is preliminary data.</text>
</comment>
<evidence type="ECO:0000256" key="1">
    <source>
        <dbReference type="SAM" id="MobiDB-lite"/>
    </source>
</evidence>
<sequence length="82" mass="9172">MDRATGSATSRRVNNSSKRHRDVPFKEIEPKAMPFVFPPVTFYQNMLDRLPTEPTGAPIGHPHIDLGEVCSKAKFYRSAIAS</sequence>
<organism evidence="2 3">
    <name type="scientific">Penicillium capsulatum</name>
    <dbReference type="NCBI Taxonomy" id="69766"/>
    <lineage>
        <taxon>Eukaryota</taxon>
        <taxon>Fungi</taxon>
        <taxon>Dikarya</taxon>
        <taxon>Ascomycota</taxon>
        <taxon>Pezizomycotina</taxon>
        <taxon>Eurotiomycetes</taxon>
        <taxon>Eurotiomycetidae</taxon>
        <taxon>Eurotiales</taxon>
        <taxon>Aspergillaceae</taxon>
        <taxon>Penicillium</taxon>
    </lineage>
</organism>
<dbReference type="EMBL" id="JAPQKO010000001">
    <property type="protein sequence ID" value="KAJ5184190.1"/>
    <property type="molecule type" value="Genomic_DNA"/>
</dbReference>
<gene>
    <name evidence="2" type="ORF">N7492_001806</name>
</gene>
<feature type="compositionally biased region" description="Polar residues" evidence="1">
    <location>
        <begin position="1"/>
        <end position="16"/>
    </location>
</feature>
<evidence type="ECO:0000313" key="2">
    <source>
        <dbReference type="EMBL" id="KAJ5184190.1"/>
    </source>
</evidence>
<reference evidence="2" key="2">
    <citation type="journal article" date="2023" name="IMA Fungus">
        <title>Comparative genomic study of the Penicillium genus elucidates a diverse pangenome and 15 lateral gene transfer events.</title>
        <authorList>
            <person name="Petersen C."/>
            <person name="Sorensen T."/>
            <person name="Nielsen M.R."/>
            <person name="Sondergaard T.E."/>
            <person name="Sorensen J.L."/>
            <person name="Fitzpatrick D.A."/>
            <person name="Frisvad J.C."/>
            <person name="Nielsen K.L."/>
        </authorList>
    </citation>
    <scope>NUCLEOTIDE SEQUENCE</scope>
    <source>
        <strain evidence="2">IBT 21917</strain>
    </source>
</reference>
<dbReference type="Proteomes" id="UP001146351">
    <property type="component" value="Unassembled WGS sequence"/>
</dbReference>
<proteinExistence type="predicted"/>
<keyword evidence="3" id="KW-1185">Reference proteome</keyword>
<dbReference type="OrthoDB" id="10474120at2759"/>
<dbReference type="AlphaFoldDB" id="A0A9W9IT07"/>
<accession>A0A9W9IT07</accession>
<evidence type="ECO:0000313" key="3">
    <source>
        <dbReference type="Proteomes" id="UP001146351"/>
    </source>
</evidence>
<name>A0A9W9IT07_9EURO</name>
<feature type="region of interest" description="Disordered" evidence="1">
    <location>
        <begin position="1"/>
        <end position="25"/>
    </location>
</feature>
<protein>
    <submittedName>
        <fullName evidence="2">Uncharacterized protein</fullName>
    </submittedName>
</protein>